<keyword evidence="1" id="KW-0862">Zinc</keyword>
<dbReference type="Gene3D" id="3.40.50.10320">
    <property type="entry name" value="LmbE-like"/>
    <property type="match status" value="1"/>
</dbReference>
<dbReference type="RefSeq" id="WP_348607764.1">
    <property type="nucleotide sequence ID" value="NZ_CP157276.1"/>
</dbReference>
<name>A0ABW9FPB4_9NOCA</name>
<evidence type="ECO:0000313" key="3">
    <source>
        <dbReference type="Proteomes" id="UP001629744"/>
    </source>
</evidence>
<proteinExistence type="predicted"/>
<evidence type="ECO:0000313" key="2">
    <source>
        <dbReference type="EMBL" id="MFM1727426.1"/>
    </source>
</evidence>
<reference evidence="2 3" key="1">
    <citation type="submission" date="2023-11" db="EMBL/GenBank/DDBJ databases">
        <authorList>
            <person name="Val-Calvo J."/>
            <person name="Scortti M."/>
            <person name="Vazquez-Boland J."/>
        </authorList>
    </citation>
    <scope>NUCLEOTIDE SEQUENCE [LARGE SCALE GENOMIC DNA]</scope>
    <source>
        <strain evidence="2 3">DSM 46662</strain>
    </source>
</reference>
<protein>
    <submittedName>
        <fullName evidence="2">PIG-L family deacetylase</fullName>
    </submittedName>
</protein>
<dbReference type="InterPro" id="IPR024078">
    <property type="entry name" value="LmbE-like_dom_sf"/>
</dbReference>
<keyword evidence="3" id="KW-1185">Reference proteome</keyword>
<dbReference type="Proteomes" id="UP001629744">
    <property type="component" value="Unassembled WGS sequence"/>
</dbReference>
<dbReference type="SUPFAM" id="SSF102588">
    <property type="entry name" value="LmbE-like"/>
    <property type="match status" value="1"/>
</dbReference>
<comment type="caution">
    <text evidence="2">The sequence shown here is derived from an EMBL/GenBank/DDBJ whole genome shotgun (WGS) entry which is preliminary data.</text>
</comment>
<organism evidence="2 3">
    <name type="scientific">Prescottella soli</name>
    <dbReference type="NCBI Taxonomy" id="1543852"/>
    <lineage>
        <taxon>Bacteria</taxon>
        <taxon>Bacillati</taxon>
        <taxon>Actinomycetota</taxon>
        <taxon>Actinomycetes</taxon>
        <taxon>Mycobacteriales</taxon>
        <taxon>Nocardiaceae</taxon>
        <taxon>Prescottella</taxon>
    </lineage>
</organism>
<dbReference type="InterPro" id="IPR003737">
    <property type="entry name" value="GlcNAc_PI_deacetylase-related"/>
</dbReference>
<evidence type="ECO:0000256" key="1">
    <source>
        <dbReference type="ARBA" id="ARBA00022833"/>
    </source>
</evidence>
<gene>
    <name evidence="2" type="ORF">ABEU19_000886</name>
</gene>
<dbReference type="Pfam" id="PF02585">
    <property type="entry name" value="PIG-L"/>
    <property type="match status" value="1"/>
</dbReference>
<dbReference type="EMBL" id="JBDLNU010000001">
    <property type="protein sequence ID" value="MFM1727426.1"/>
    <property type="molecule type" value="Genomic_DNA"/>
</dbReference>
<accession>A0ABW9FPB4</accession>
<sequence>MKDLRTSQIREIAVLGAHCDDIAIGMGGSLMTLAYSVSRLRIRAIVLSGKGSQREDEERHALAALCPGAELELTVLEVPDGHAPAHWGRVKSALEAFRSGSDPDLVFAPHRRDAHQDHRLLAELVPTVFRDHLIFGYEILKWESDTPQAAIYHPLPTTVAEEKVRILRKHYPSQSNHDWFDEQAFRGLMRLRGVQCHHEYAEAFVLEKASIRFGGE</sequence>